<dbReference type="InterPro" id="IPR036291">
    <property type="entry name" value="NAD(P)-bd_dom_sf"/>
</dbReference>
<comment type="caution">
    <text evidence="5">The sequence shown here is derived from an EMBL/GenBank/DDBJ whole genome shotgun (WGS) entry which is preliminary data.</text>
</comment>
<dbReference type="EMBL" id="JAGRPV010000001">
    <property type="protein sequence ID" value="MDI4646110.1"/>
    <property type="molecule type" value="Genomic_DNA"/>
</dbReference>
<sequence>MANAAQVGAGNGDLAGGDLAGKVALVTGAASGIGLASAVRLARDGAKVALLGRGGDDELDQAVRKIAEAGGEAIAVEADISVEAEMQAAVQKVLDTWSRLDIVIANAGVNGVLLPIEDMGMDDWSTTIGINLTGTFLTVKHAVPALKKQGGSIVITSSINGNRVFSNFGFSAYSTSKAGQVAFMQMAALELAKYGIRVNAICPGAIETNIEENTDRRPEVDEIAIPVEFPEGDQPLRHKPGSAKQVASLVKFLASEESSHITGTPIYIDGAESLIHG</sequence>
<dbReference type="RefSeq" id="WP_282908995.1">
    <property type="nucleotide sequence ID" value="NZ_JAGRPV010000001.1"/>
</dbReference>
<keyword evidence="3" id="KW-0520">NAD</keyword>
<dbReference type="InterPro" id="IPR057326">
    <property type="entry name" value="KR_dom"/>
</dbReference>
<proteinExistence type="inferred from homology"/>
<name>A0ABT6TH03_9BACL</name>
<evidence type="ECO:0000256" key="2">
    <source>
        <dbReference type="ARBA" id="ARBA00023002"/>
    </source>
</evidence>
<evidence type="ECO:0000313" key="5">
    <source>
        <dbReference type="EMBL" id="MDI4646110.1"/>
    </source>
</evidence>
<dbReference type="PANTHER" id="PTHR24321:SF8">
    <property type="entry name" value="ESTRADIOL 17-BETA-DEHYDROGENASE 8-RELATED"/>
    <property type="match status" value="1"/>
</dbReference>
<evidence type="ECO:0000256" key="1">
    <source>
        <dbReference type="ARBA" id="ARBA00006484"/>
    </source>
</evidence>
<dbReference type="Pfam" id="PF13561">
    <property type="entry name" value="adh_short_C2"/>
    <property type="match status" value="1"/>
</dbReference>
<comment type="similarity">
    <text evidence="1">Belongs to the short-chain dehydrogenases/reductases (SDR) family.</text>
</comment>
<dbReference type="PANTHER" id="PTHR24321">
    <property type="entry name" value="DEHYDROGENASES, SHORT CHAIN"/>
    <property type="match status" value="1"/>
</dbReference>
<gene>
    <name evidence="5" type="ORF">KB449_14125</name>
</gene>
<dbReference type="PRINTS" id="PR00081">
    <property type="entry name" value="GDHRDH"/>
</dbReference>
<dbReference type="NCBIfam" id="NF004203">
    <property type="entry name" value="PRK05653.2-4"/>
    <property type="match status" value="1"/>
</dbReference>
<dbReference type="PRINTS" id="PR00080">
    <property type="entry name" value="SDRFAMILY"/>
</dbReference>
<dbReference type="Gene3D" id="3.40.50.720">
    <property type="entry name" value="NAD(P)-binding Rossmann-like Domain"/>
    <property type="match status" value="1"/>
</dbReference>
<dbReference type="InterPro" id="IPR002347">
    <property type="entry name" value="SDR_fam"/>
</dbReference>
<evidence type="ECO:0000256" key="3">
    <source>
        <dbReference type="ARBA" id="ARBA00023027"/>
    </source>
</evidence>
<evidence type="ECO:0000259" key="4">
    <source>
        <dbReference type="SMART" id="SM00822"/>
    </source>
</evidence>
<reference evidence="5" key="1">
    <citation type="submission" date="2023-04" db="EMBL/GenBank/DDBJ databases">
        <title>Comparative genomic analysis of Cohnella hashimotonis sp. nov., isolated from the International Space Station.</title>
        <authorList>
            <person name="Venkateswaran K."/>
            <person name="Simpson A."/>
        </authorList>
    </citation>
    <scope>NUCLEOTIDE SEQUENCE</scope>
    <source>
        <strain evidence="5">F6_2S_P_1</strain>
    </source>
</reference>
<keyword evidence="6" id="KW-1185">Reference proteome</keyword>
<protein>
    <submittedName>
        <fullName evidence="5">SDR family NAD(P)-dependent oxidoreductase</fullName>
    </submittedName>
</protein>
<accession>A0ABT6TH03</accession>
<dbReference type="Proteomes" id="UP001161691">
    <property type="component" value="Unassembled WGS sequence"/>
</dbReference>
<feature type="domain" description="Ketoreductase" evidence="4">
    <location>
        <begin position="22"/>
        <end position="213"/>
    </location>
</feature>
<dbReference type="CDD" id="cd05233">
    <property type="entry name" value="SDR_c"/>
    <property type="match status" value="1"/>
</dbReference>
<organism evidence="5 6">
    <name type="scientific">Cohnella hashimotonis</name>
    <dbReference type="NCBI Taxonomy" id="2826895"/>
    <lineage>
        <taxon>Bacteria</taxon>
        <taxon>Bacillati</taxon>
        <taxon>Bacillota</taxon>
        <taxon>Bacilli</taxon>
        <taxon>Bacillales</taxon>
        <taxon>Paenibacillaceae</taxon>
        <taxon>Cohnella</taxon>
    </lineage>
</organism>
<evidence type="ECO:0000313" key="6">
    <source>
        <dbReference type="Proteomes" id="UP001161691"/>
    </source>
</evidence>
<dbReference type="SUPFAM" id="SSF51735">
    <property type="entry name" value="NAD(P)-binding Rossmann-fold domains"/>
    <property type="match status" value="1"/>
</dbReference>
<dbReference type="SMART" id="SM00822">
    <property type="entry name" value="PKS_KR"/>
    <property type="match status" value="1"/>
</dbReference>
<keyword evidence="2" id="KW-0560">Oxidoreductase</keyword>